<dbReference type="Proteomes" id="UP001242021">
    <property type="component" value="Chromosome"/>
</dbReference>
<evidence type="ECO:0000256" key="1">
    <source>
        <dbReference type="ARBA" id="ARBA00004193"/>
    </source>
</evidence>
<accession>A0AAJ6G8E8</accession>
<evidence type="ECO:0000313" key="11">
    <source>
        <dbReference type="EMBL" id="WIH93988.1"/>
    </source>
</evidence>
<dbReference type="PANTHER" id="PTHR34296">
    <property type="entry name" value="TRANSCRIPTIONAL ACTIVATOR PROTEIN MED"/>
    <property type="match status" value="1"/>
</dbReference>
<keyword evidence="8" id="KW-0449">Lipoprotein</keyword>
<dbReference type="PROSITE" id="PS51257">
    <property type="entry name" value="PROKAR_LIPOPROTEIN"/>
    <property type="match status" value="1"/>
</dbReference>
<keyword evidence="4" id="KW-1003">Cell membrane</keyword>
<dbReference type="EMBL" id="CP098754">
    <property type="protein sequence ID" value="WIH93988.1"/>
    <property type="molecule type" value="Genomic_DNA"/>
</dbReference>
<dbReference type="InterPro" id="IPR050957">
    <property type="entry name" value="BMP_lipoprotein"/>
</dbReference>
<evidence type="ECO:0000256" key="7">
    <source>
        <dbReference type="ARBA" id="ARBA00023139"/>
    </source>
</evidence>
<reference evidence="11" key="1">
    <citation type="submission" date="2022-06" db="EMBL/GenBank/DDBJ databases">
        <title>Brachyspira pilosicoli from pigs in Switzerland.</title>
        <authorList>
            <person name="Schmitt S."/>
            <person name="Arnold M."/>
            <person name="Rossano A."/>
            <person name="Perreten V."/>
        </authorList>
    </citation>
    <scope>NUCLEOTIDE SEQUENCE</scope>
    <source>
        <strain evidence="11">MEI4028</strain>
    </source>
</reference>
<dbReference type="GO" id="GO:0005886">
    <property type="term" value="C:plasma membrane"/>
    <property type="evidence" value="ECO:0007669"/>
    <property type="project" value="UniProtKB-SubCell"/>
</dbReference>
<dbReference type="CDD" id="cd19964">
    <property type="entry name" value="PBP1_BMP-like"/>
    <property type="match status" value="1"/>
</dbReference>
<dbReference type="Pfam" id="PF02608">
    <property type="entry name" value="Bmp"/>
    <property type="match status" value="1"/>
</dbReference>
<keyword evidence="6" id="KW-0472">Membrane</keyword>
<comment type="subcellular location">
    <subcellularLocation>
        <location evidence="1">Cell membrane</location>
        <topology evidence="1">Lipid-anchor</topology>
    </subcellularLocation>
</comment>
<evidence type="ECO:0000313" key="12">
    <source>
        <dbReference type="Proteomes" id="UP001242021"/>
    </source>
</evidence>
<gene>
    <name evidence="11" type="ORF">NEH99_06730</name>
</gene>
<dbReference type="PANTHER" id="PTHR34296:SF2">
    <property type="entry name" value="ABC TRANSPORTER GUANOSINE-BINDING PROTEIN NUPN"/>
    <property type="match status" value="1"/>
</dbReference>
<evidence type="ECO:0000256" key="9">
    <source>
        <dbReference type="SAM" id="SignalP"/>
    </source>
</evidence>
<dbReference type="AlphaFoldDB" id="A0AAJ6G8E8"/>
<keyword evidence="7" id="KW-0564">Palmitate</keyword>
<evidence type="ECO:0000256" key="3">
    <source>
        <dbReference type="ARBA" id="ARBA00022448"/>
    </source>
</evidence>
<keyword evidence="3" id="KW-0813">Transport</keyword>
<protein>
    <submittedName>
        <fullName evidence="11">BMP family ABC transporter substrate-binding protein</fullName>
    </submittedName>
</protein>
<dbReference type="InterPro" id="IPR028082">
    <property type="entry name" value="Peripla_BP_I"/>
</dbReference>
<feature type="chain" id="PRO_5042588409" evidence="9">
    <location>
        <begin position="25"/>
        <end position="355"/>
    </location>
</feature>
<comment type="similarity">
    <text evidence="2">Belongs to the BMP lipoprotein family.</text>
</comment>
<evidence type="ECO:0000256" key="2">
    <source>
        <dbReference type="ARBA" id="ARBA00008610"/>
    </source>
</evidence>
<dbReference type="RefSeq" id="WP_101503039.1">
    <property type="nucleotide sequence ID" value="NZ_CALXQO010000002.1"/>
</dbReference>
<dbReference type="SUPFAM" id="SSF53822">
    <property type="entry name" value="Periplasmic binding protein-like I"/>
    <property type="match status" value="1"/>
</dbReference>
<evidence type="ECO:0000256" key="5">
    <source>
        <dbReference type="ARBA" id="ARBA00022729"/>
    </source>
</evidence>
<keyword evidence="5 9" id="KW-0732">Signal</keyword>
<organism evidence="11 12">
    <name type="scientific">Brachyspira pilosicoli</name>
    <name type="common">Serpulina pilosicoli</name>
    <dbReference type="NCBI Taxonomy" id="52584"/>
    <lineage>
        <taxon>Bacteria</taxon>
        <taxon>Pseudomonadati</taxon>
        <taxon>Spirochaetota</taxon>
        <taxon>Spirochaetia</taxon>
        <taxon>Brachyspirales</taxon>
        <taxon>Brachyspiraceae</taxon>
        <taxon>Brachyspira</taxon>
    </lineage>
</organism>
<evidence type="ECO:0000256" key="4">
    <source>
        <dbReference type="ARBA" id="ARBA00022475"/>
    </source>
</evidence>
<name>A0AAJ6G8E8_BRAPL</name>
<dbReference type="Gene3D" id="3.40.50.2300">
    <property type="match status" value="2"/>
</dbReference>
<dbReference type="InterPro" id="IPR003760">
    <property type="entry name" value="PnrA-like"/>
</dbReference>
<sequence>MLKKLNVLFLISIMALLSCSNSQSNDKSASGEGKKIRVALVLAGFLGDKSFNDSSYLGAQQAQKDFGVEIKVMESKVPAEWESNLLAMASDNYDLVLGVSTQLQDIINKHAASFPNIKFALIDGVADEGLTNVISSIFAQNEGSFLAGAVAAMFTTNTTIPNVNPDKVVGWVGGMDIPVLADFYTGFKQGVEYIDPETKILQSFAGTFNDPLKGKELTIAQYSQGADVVMNVASGTGNGVLEASKEQNKYAIGVDLDQDSTYPGHIVTSMLKRVDRATYLAIESVVKNTFNGGEVIYLNIENGGVGLTDMSVLKESLGDKFPAYILDEVKNLENKVKNGEIVVNYYQGFGNPTNK</sequence>
<feature type="domain" description="ABC transporter substrate-binding protein PnrA-like" evidence="10">
    <location>
        <begin position="36"/>
        <end position="345"/>
    </location>
</feature>
<evidence type="ECO:0000259" key="10">
    <source>
        <dbReference type="Pfam" id="PF02608"/>
    </source>
</evidence>
<evidence type="ECO:0000256" key="6">
    <source>
        <dbReference type="ARBA" id="ARBA00023136"/>
    </source>
</evidence>
<proteinExistence type="inferred from homology"/>
<evidence type="ECO:0000256" key="8">
    <source>
        <dbReference type="ARBA" id="ARBA00023288"/>
    </source>
</evidence>
<feature type="signal peptide" evidence="9">
    <location>
        <begin position="1"/>
        <end position="24"/>
    </location>
</feature>